<dbReference type="GO" id="GO:0005524">
    <property type="term" value="F:ATP binding"/>
    <property type="evidence" value="ECO:0007669"/>
    <property type="project" value="UniProtKB-UniRule"/>
</dbReference>
<evidence type="ECO:0000313" key="11">
    <source>
        <dbReference type="Proteomes" id="UP000193380"/>
    </source>
</evidence>
<feature type="binding site" evidence="7">
    <location>
        <position position="43"/>
    </location>
    <ligand>
        <name>ATP</name>
        <dbReference type="ChEBI" id="CHEBI:30616"/>
    </ligand>
</feature>
<dbReference type="PROSITE" id="PS00108">
    <property type="entry name" value="PROTEIN_KINASE_ST"/>
    <property type="match status" value="1"/>
</dbReference>
<keyword evidence="2 8" id="KW-0723">Serine/threonine-protein kinase</keyword>
<dbReference type="InterPro" id="IPR011009">
    <property type="entry name" value="Kinase-like_dom_sf"/>
</dbReference>
<dbReference type="PROSITE" id="PS50011">
    <property type="entry name" value="PROTEIN_KINASE_DOM"/>
    <property type="match status" value="1"/>
</dbReference>
<comment type="similarity">
    <text evidence="8">Belongs to the protein kinase superfamily.</text>
</comment>
<dbReference type="Gene3D" id="3.30.200.20">
    <property type="entry name" value="Phosphorylase Kinase, domain 1"/>
    <property type="match status" value="1"/>
</dbReference>
<organism evidence="10 11">
    <name type="scientific">Oncorhynchus mykiss</name>
    <name type="common">Rainbow trout</name>
    <name type="synonym">Salmo gairdneri</name>
    <dbReference type="NCBI Taxonomy" id="8022"/>
    <lineage>
        <taxon>Eukaryota</taxon>
        <taxon>Metazoa</taxon>
        <taxon>Chordata</taxon>
        <taxon>Craniata</taxon>
        <taxon>Vertebrata</taxon>
        <taxon>Euteleostomi</taxon>
        <taxon>Actinopterygii</taxon>
        <taxon>Neopterygii</taxon>
        <taxon>Teleostei</taxon>
        <taxon>Protacanthopterygii</taxon>
        <taxon>Salmoniformes</taxon>
        <taxon>Salmonidae</taxon>
        <taxon>Salmoninae</taxon>
        <taxon>Oncorhynchus</taxon>
    </lineage>
</organism>
<dbReference type="Gene3D" id="1.10.510.10">
    <property type="entry name" value="Transferase(Phosphotransferase) domain 1"/>
    <property type="match status" value="1"/>
</dbReference>
<dbReference type="InterPro" id="IPR008271">
    <property type="entry name" value="Ser/Thr_kinase_AS"/>
</dbReference>
<dbReference type="Pfam" id="PF00069">
    <property type="entry name" value="Pkinase"/>
    <property type="match status" value="1"/>
</dbReference>
<dbReference type="Proteomes" id="UP000193380">
    <property type="component" value="Unassembled WGS sequence"/>
</dbReference>
<evidence type="ECO:0000256" key="6">
    <source>
        <dbReference type="ARBA" id="ARBA00022840"/>
    </source>
</evidence>
<gene>
    <name evidence="10" type="ORF">GSONMT00031158001</name>
</gene>
<dbReference type="PANTHER" id="PTHR24342">
    <property type="entry name" value="SERINE/THREONINE-PROTEIN KINASE 17"/>
    <property type="match status" value="1"/>
</dbReference>
<reference evidence="10" key="1">
    <citation type="journal article" date="2014" name="Nat. Commun.">
        <title>The rainbow trout genome provides novel insights into evolution after whole-genome duplication in vertebrates.</title>
        <authorList>
            <person name="Berthelot C."/>
            <person name="Brunet F."/>
            <person name="Chalopin D."/>
            <person name="Juanchich A."/>
            <person name="Bernard M."/>
            <person name="Noel B."/>
            <person name="Bento P."/>
            <person name="Da Silva C."/>
            <person name="Labadie K."/>
            <person name="Alberti A."/>
            <person name="Aury J.M."/>
            <person name="Louis A."/>
            <person name="Dehais P."/>
            <person name="Bardou P."/>
            <person name="Montfort J."/>
            <person name="Klopp C."/>
            <person name="Cabau C."/>
            <person name="Gaspin C."/>
            <person name="Thorgaard G.H."/>
            <person name="Boussaha M."/>
            <person name="Quillet E."/>
            <person name="Guyomard R."/>
            <person name="Galiana D."/>
            <person name="Bobe J."/>
            <person name="Volff J.N."/>
            <person name="Genet C."/>
            <person name="Wincker P."/>
            <person name="Jaillon O."/>
            <person name="Roest Crollius H."/>
            <person name="Guiguen Y."/>
        </authorList>
    </citation>
    <scope>NUCLEOTIDE SEQUENCE [LARGE SCALE GENOMIC DNA]</scope>
</reference>
<evidence type="ECO:0000259" key="9">
    <source>
        <dbReference type="PROSITE" id="PS50011"/>
    </source>
</evidence>
<keyword evidence="4 7" id="KW-0547">Nucleotide-binding</keyword>
<evidence type="ECO:0000256" key="7">
    <source>
        <dbReference type="PROSITE-ProRule" id="PRU10141"/>
    </source>
</evidence>
<keyword evidence="6 7" id="KW-0067">ATP-binding</keyword>
<dbReference type="STRING" id="8022.A0A060WKI0"/>
<dbReference type="GO" id="GO:0005737">
    <property type="term" value="C:cytoplasm"/>
    <property type="evidence" value="ECO:0007669"/>
    <property type="project" value="TreeGrafter"/>
</dbReference>
<dbReference type="GO" id="GO:0004674">
    <property type="term" value="F:protein serine/threonine kinase activity"/>
    <property type="evidence" value="ECO:0007669"/>
    <property type="project" value="UniProtKB-KW"/>
</dbReference>
<feature type="domain" description="Protein kinase" evidence="9">
    <location>
        <begin position="14"/>
        <end position="276"/>
    </location>
</feature>
<proteinExistence type="inferred from homology"/>
<protein>
    <recommendedName>
        <fullName evidence="1">non-specific serine/threonine protein kinase</fullName>
        <ecNumber evidence="1">2.7.11.1</ecNumber>
    </recommendedName>
</protein>
<reference evidence="10" key="2">
    <citation type="submission" date="2014-03" db="EMBL/GenBank/DDBJ databases">
        <authorList>
            <person name="Genoscope - CEA"/>
        </authorList>
    </citation>
    <scope>NUCLEOTIDE SEQUENCE</scope>
</reference>
<evidence type="ECO:0000256" key="5">
    <source>
        <dbReference type="ARBA" id="ARBA00022777"/>
    </source>
</evidence>
<dbReference type="InterPro" id="IPR000719">
    <property type="entry name" value="Prot_kinase_dom"/>
</dbReference>
<evidence type="ECO:0000256" key="4">
    <source>
        <dbReference type="ARBA" id="ARBA00022741"/>
    </source>
</evidence>
<accession>A0A060WKI0</accession>
<evidence type="ECO:0000256" key="8">
    <source>
        <dbReference type="RuleBase" id="RU000304"/>
    </source>
</evidence>
<keyword evidence="3" id="KW-0808">Transferase</keyword>
<sequence length="394" mass="45399">MAVFNMLENVEDLYEIGEVLGSGHFGQVREVRERATGARWAGKFLKIRKCASSRLGMERKNVEREVEVLQALQHPNIMALKDVFESRAEVVLVLELISGGELFDFIAEKENLTESDAIDFMKQILLGVGFMHNKQIGHFDLKPENIMLSDKMAPNPDIKIIDFGLAHCLQSGEEYRCMSGTPQYISPEVINYEPLSTAVDMWSIGVITYILLSGLSPFQGDTDEETLRNIIALNYKFDDHHFSMTSAMAKDFIQKLFVKDQNERMTAEECLHHPWIKPLTRKQVANRNRSSINMKTFKKFNAKRKWKMSYNMVWMCNRLHRLKLLCKTKLTCDISPCQRPCESDQEDTETKPASLIRRRLSNMLSVVILNKGTWWSTGFVNTFWNHPPCTLFQS</sequence>
<dbReference type="FunFam" id="3.30.200.20:FF:000042">
    <property type="entry name" value="Aurora kinase A"/>
    <property type="match status" value="1"/>
</dbReference>
<evidence type="ECO:0000256" key="3">
    <source>
        <dbReference type="ARBA" id="ARBA00022679"/>
    </source>
</evidence>
<keyword evidence="5" id="KW-0418">Kinase</keyword>
<dbReference type="EMBL" id="FR904593">
    <property type="protein sequence ID" value="CDQ67682.1"/>
    <property type="molecule type" value="Genomic_DNA"/>
</dbReference>
<dbReference type="SUPFAM" id="SSF56112">
    <property type="entry name" value="Protein kinase-like (PK-like)"/>
    <property type="match status" value="1"/>
</dbReference>
<dbReference type="PROSITE" id="PS00107">
    <property type="entry name" value="PROTEIN_KINASE_ATP"/>
    <property type="match status" value="1"/>
</dbReference>
<evidence type="ECO:0000256" key="1">
    <source>
        <dbReference type="ARBA" id="ARBA00012513"/>
    </source>
</evidence>
<dbReference type="GO" id="GO:0005634">
    <property type="term" value="C:nucleus"/>
    <property type="evidence" value="ECO:0007669"/>
    <property type="project" value="TreeGrafter"/>
</dbReference>
<dbReference type="FunFam" id="1.10.510.10:FF:000250">
    <property type="entry name" value="Death-associated protein kinase 3"/>
    <property type="match status" value="1"/>
</dbReference>
<dbReference type="InterPro" id="IPR017441">
    <property type="entry name" value="Protein_kinase_ATP_BS"/>
</dbReference>
<dbReference type="SMART" id="SM00220">
    <property type="entry name" value="S_TKc"/>
    <property type="match status" value="1"/>
</dbReference>
<dbReference type="EC" id="2.7.11.1" evidence="1"/>
<dbReference type="GO" id="GO:0035556">
    <property type="term" value="P:intracellular signal transduction"/>
    <property type="evidence" value="ECO:0007669"/>
    <property type="project" value="TreeGrafter"/>
</dbReference>
<dbReference type="GO" id="GO:0043065">
    <property type="term" value="P:positive regulation of apoptotic process"/>
    <property type="evidence" value="ECO:0007669"/>
    <property type="project" value="TreeGrafter"/>
</dbReference>
<dbReference type="PANTHER" id="PTHR24342:SF19">
    <property type="entry name" value="PROTEIN KINASE DOMAIN-CONTAINING PROTEIN"/>
    <property type="match status" value="1"/>
</dbReference>
<dbReference type="AlphaFoldDB" id="A0A060WKI0"/>
<dbReference type="PaxDb" id="8022-A0A060WKI0"/>
<name>A0A060WKI0_ONCMY</name>
<evidence type="ECO:0000313" key="10">
    <source>
        <dbReference type="EMBL" id="CDQ67682.1"/>
    </source>
</evidence>
<evidence type="ECO:0000256" key="2">
    <source>
        <dbReference type="ARBA" id="ARBA00022527"/>
    </source>
</evidence>